<reference evidence="3" key="1">
    <citation type="submission" date="2020-10" db="EMBL/GenBank/DDBJ databases">
        <authorList>
            <person name="Gilroy R."/>
        </authorList>
    </citation>
    <scope>NUCLEOTIDE SEQUENCE</scope>
    <source>
        <strain evidence="3">B1-13419</strain>
    </source>
</reference>
<dbReference type="InterPro" id="IPR052722">
    <property type="entry name" value="PgpH_phosphodiesterase"/>
</dbReference>
<gene>
    <name evidence="3" type="ORF">IAB91_07340</name>
</gene>
<evidence type="ECO:0000313" key="4">
    <source>
        <dbReference type="Proteomes" id="UP000823757"/>
    </source>
</evidence>
<dbReference type="Pfam" id="PF07698">
    <property type="entry name" value="7TM-7TMR_HD"/>
    <property type="match status" value="1"/>
</dbReference>
<dbReference type="InterPro" id="IPR006674">
    <property type="entry name" value="HD_domain"/>
</dbReference>
<accession>A0A9D9NIJ6</accession>
<feature type="transmembrane region" description="Helical" evidence="1">
    <location>
        <begin position="12"/>
        <end position="28"/>
    </location>
</feature>
<feature type="domain" description="HD/PDEase" evidence="2">
    <location>
        <begin position="462"/>
        <end position="618"/>
    </location>
</feature>
<feature type="transmembrane region" description="Helical" evidence="1">
    <location>
        <begin position="289"/>
        <end position="306"/>
    </location>
</feature>
<evidence type="ECO:0000313" key="3">
    <source>
        <dbReference type="EMBL" id="MBO8475084.1"/>
    </source>
</evidence>
<dbReference type="InterPro" id="IPR011624">
    <property type="entry name" value="Metal-dep_PHydrolase_7TM_extra"/>
</dbReference>
<proteinExistence type="predicted"/>
<comment type="caution">
    <text evidence="3">The sequence shown here is derived from an EMBL/GenBank/DDBJ whole genome shotgun (WGS) entry which is preliminary data.</text>
</comment>
<sequence length="677" mass="76883">MDKVRLPRNFKVYIPLIILFALLTLLMPRTGKFNYDYKKGSPWMYETLIAQFDFPVLKTEAELQDEREAVGSGVIPYYRYSEDVRNECLRSAEAVSLGKFDTLRTQIQEILSSIYSRGIISDLDDGPGDMFSVIYIQRDKRASKYPVSEIYKVSEARAELASGLRRTGIKCDVDSLCRYSGLYGMIVPNLVFDQQTTDLVHDEAVDYISPTSGIVNAGQLIVSHGEIVTAEIEQLLDSYKAEYENSIGYSGPMFMLWGGNSLMALIMVVILFFTIYYTSPRLFTEFNRYCYLLVVFSLAAVTTFLVEKTGHDNIYLVPFPLIALYLVAFFKTKVVYPVYVVSILPLLVFAHNGVELYVMYLLAGIVAIFSYGYFNKGWQQFLTAFFVFITLLITFITFHLVDGMRDFSGYRSVLYMGLGSLFSVAGYPLIYLFERIFMLVSNSRLVELSDTNNRLLRDLAHKAPGTFQHCLQVMNMADAAARAIDANVQLVRCGALYHDIGKTVNPLCFIENEPPGTNYHEGLTPLESAREIIKHVPDGLALADKAGLPDVVKDFILTHHGTTCTAYFYNKYLEAGGDPDKADEFYYKGKKPSTKEQSIVMLCDTIEAASRSLKDFSQQSVSDFVDRIFSVKQKDGQFEEADISLKELHILKNVIKDFLQQVHHARVVYPRRQFRKR</sequence>
<dbReference type="AlphaFoldDB" id="A0A9D9NIJ6"/>
<keyword evidence="1" id="KW-1133">Transmembrane helix</keyword>
<feature type="transmembrane region" description="Helical" evidence="1">
    <location>
        <begin position="254"/>
        <end position="277"/>
    </location>
</feature>
<feature type="transmembrane region" description="Helical" evidence="1">
    <location>
        <begin position="357"/>
        <end position="374"/>
    </location>
</feature>
<dbReference type="EMBL" id="JADIMD010000110">
    <property type="protein sequence ID" value="MBO8475084.1"/>
    <property type="molecule type" value="Genomic_DNA"/>
</dbReference>
<dbReference type="InterPro" id="IPR006675">
    <property type="entry name" value="HDIG_dom"/>
</dbReference>
<dbReference type="SMART" id="SM00471">
    <property type="entry name" value="HDc"/>
    <property type="match status" value="1"/>
</dbReference>
<organism evidence="3 4">
    <name type="scientific">Candidatus Cryptobacteroides faecigallinarum</name>
    <dbReference type="NCBI Taxonomy" id="2840763"/>
    <lineage>
        <taxon>Bacteria</taxon>
        <taxon>Pseudomonadati</taxon>
        <taxon>Bacteroidota</taxon>
        <taxon>Bacteroidia</taxon>
        <taxon>Bacteroidales</taxon>
        <taxon>Candidatus Cryptobacteroides</taxon>
    </lineage>
</organism>
<dbReference type="InterPro" id="IPR011621">
    <property type="entry name" value="Metal-dep_PHydrolase_7TM_intra"/>
</dbReference>
<dbReference type="Pfam" id="PF07697">
    <property type="entry name" value="7TMR-HDED"/>
    <property type="match status" value="1"/>
</dbReference>
<dbReference type="CDD" id="cd00077">
    <property type="entry name" value="HDc"/>
    <property type="match status" value="1"/>
</dbReference>
<name>A0A9D9NIJ6_9BACT</name>
<reference evidence="3" key="2">
    <citation type="journal article" date="2021" name="PeerJ">
        <title>Extensive microbial diversity within the chicken gut microbiome revealed by metagenomics and culture.</title>
        <authorList>
            <person name="Gilroy R."/>
            <person name="Ravi A."/>
            <person name="Getino M."/>
            <person name="Pursley I."/>
            <person name="Horton D.L."/>
            <person name="Alikhan N.F."/>
            <person name="Baker D."/>
            <person name="Gharbi K."/>
            <person name="Hall N."/>
            <person name="Watson M."/>
            <person name="Adriaenssens E.M."/>
            <person name="Foster-Nyarko E."/>
            <person name="Jarju S."/>
            <person name="Secka A."/>
            <person name="Antonio M."/>
            <person name="Oren A."/>
            <person name="Chaudhuri R.R."/>
            <person name="La Ragione R."/>
            <person name="Hildebrand F."/>
            <person name="Pallen M.J."/>
        </authorList>
    </citation>
    <scope>NUCLEOTIDE SEQUENCE</scope>
    <source>
        <strain evidence="3">B1-13419</strain>
    </source>
</reference>
<keyword evidence="1" id="KW-0472">Membrane</keyword>
<dbReference type="NCBIfam" id="TIGR00277">
    <property type="entry name" value="HDIG"/>
    <property type="match status" value="1"/>
</dbReference>
<feature type="transmembrane region" description="Helical" evidence="1">
    <location>
        <begin position="381"/>
        <end position="401"/>
    </location>
</feature>
<feature type="transmembrane region" description="Helical" evidence="1">
    <location>
        <begin position="413"/>
        <end position="433"/>
    </location>
</feature>
<dbReference type="Gene3D" id="1.10.3210.10">
    <property type="entry name" value="Hypothetical protein af1432"/>
    <property type="match status" value="1"/>
</dbReference>
<evidence type="ECO:0000256" key="1">
    <source>
        <dbReference type="SAM" id="Phobius"/>
    </source>
</evidence>
<protein>
    <submittedName>
        <fullName evidence="3">HDIG domain-containing protein</fullName>
    </submittedName>
</protein>
<dbReference type="PANTHER" id="PTHR36442">
    <property type="entry name" value="CYCLIC-DI-AMP PHOSPHODIESTERASE PGPH"/>
    <property type="match status" value="1"/>
</dbReference>
<keyword evidence="1" id="KW-0812">Transmembrane</keyword>
<dbReference type="PANTHER" id="PTHR36442:SF1">
    <property type="entry name" value="CYCLIC-DI-AMP PHOSPHODIESTERASE PGPH"/>
    <property type="match status" value="1"/>
</dbReference>
<dbReference type="Proteomes" id="UP000823757">
    <property type="component" value="Unassembled WGS sequence"/>
</dbReference>
<evidence type="ECO:0000259" key="2">
    <source>
        <dbReference type="SMART" id="SM00471"/>
    </source>
</evidence>
<dbReference type="SUPFAM" id="SSF109604">
    <property type="entry name" value="HD-domain/PDEase-like"/>
    <property type="match status" value="1"/>
</dbReference>
<dbReference type="Pfam" id="PF01966">
    <property type="entry name" value="HD"/>
    <property type="match status" value="1"/>
</dbReference>
<dbReference type="InterPro" id="IPR003607">
    <property type="entry name" value="HD/PDEase_dom"/>
</dbReference>